<feature type="transmembrane region" description="Helical" evidence="9">
    <location>
        <begin position="309"/>
        <end position="327"/>
    </location>
</feature>
<proteinExistence type="inferred from homology"/>
<evidence type="ECO:0000256" key="8">
    <source>
        <dbReference type="SAM" id="MobiDB-lite"/>
    </source>
</evidence>
<keyword evidence="4 10" id="KW-0732">Signal</keyword>
<feature type="transmembrane region" description="Helical" evidence="9">
    <location>
        <begin position="273"/>
        <end position="294"/>
    </location>
</feature>
<feature type="chain" id="PRO_5043315412" evidence="10">
    <location>
        <begin position="18"/>
        <end position="493"/>
    </location>
</feature>
<evidence type="ECO:0000256" key="1">
    <source>
        <dbReference type="ARBA" id="ARBA00004575"/>
    </source>
</evidence>
<evidence type="ECO:0000256" key="2">
    <source>
        <dbReference type="ARBA" id="ARBA00005748"/>
    </source>
</evidence>
<name>A0AAV2TMC9_CALDB</name>
<dbReference type="EMBL" id="CAXLJL010000412">
    <property type="protein sequence ID" value="CAL5137582.1"/>
    <property type="molecule type" value="Genomic_DNA"/>
</dbReference>
<feature type="signal peptide" evidence="10">
    <location>
        <begin position="1"/>
        <end position="17"/>
    </location>
</feature>
<evidence type="ECO:0000256" key="6">
    <source>
        <dbReference type="ARBA" id="ARBA00023136"/>
    </source>
</evidence>
<gene>
    <name evidence="11" type="ORF">CDAUBV1_LOCUS11878</name>
</gene>
<comment type="subcellular location">
    <subcellularLocation>
        <location evidence="1">Nucleus inner membrane</location>
        <topology evidence="1">Multi-pass membrane protein</topology>
        <orientation evidence="1">Nucleoplasmic side</orientation>
    </subcellularLocation>
</comment>
<keyword evidence="7" id="KW-0539">Nucleus</keyword>
<dbReference type="GO" id="GO:0005637">
    <property type="term" value="C:nuclear inner membrane"/>
    <property type="evidence" value="ECO:0007669"/>
    <property type="project" value="UniProtKB-SubCell"/>
</dbReference>
<feature type="region of interest" description="Disordered" evidence="8">
    <location>
        <begin position="426"/>
        <end position="448"/>
    </location>
</feature>
<organism evidence="11 12">
    <name type="scientific">Calicophoron daubneyi</name>
    <name type="common">Rumen fluke</name>
    <name type="synonym">Paramphistomum daubneyi</name>
    <dbReference type="NCBI Taxonomy" id="300641"/>
    <lineage>
        <taxon>Eukaryota</taxon>
        <taxon>Metazoa</taxon>
        <taxon>Spiralia</taxon>
        <taxon>Lophotrochozoa</taxon>
        <taxon>Platyhelminthes</taxon>
        <taxon>Trematoda</taxon>
        <taxon>Digenea</taxon>
        <taxon>Plagiorchiida</taxon>
        <taxon>Pronocephalata</taxon>
        <taxon>Paramphistomoidea</taxon>
        <taxon>Paramphistomidae</taxon>
        <taxon>Calicophoron</taxon>
    </lineage>
</organism>
<feature type="transmembrane region" description="Helical" evidence="9">
    <location>
        <begin position="243"/>
        <end position="261"/>
    </location>
</feature>
<evidence type="ECO:0000256" key="9">
    <source>
        <dbReference type="SAM" id="Phobius"/>
    </source>
</evidence>
<evidence type="ECO:0000256" key="5">
    <source>
        <dbReference type="ARBA" id="ARBA00022989"/>
    </source>
</evidence>
<evidence type="ECO:0000256" key="3">
    <source>
        <dbReference type="ARBA" id="ARBA00022692"/>
    </source>
</evidence>
<feature type="compositionally biased region" description="Polar residues" evidence="8">
    <location>
        <begin position="426"/>
        <end position="446"/>
    </location>
</feature>
<protein>
    <submittedName>
        <fullName evidence="11">Uncharacterized protein</fullName>
    </submittedName>
</protein>
<evidence type="ECO:0000256" key="4">
    <source>
        <dbReference type="ARBA" id="ARBA00022729"/>
    </source>
</evidence>
<reference evidence="11" key="1">
    <citation type="submission" date="2024-06" db="EMBL/GenBank/DDBJ databases">
        <authorList>
            <person name="Liu X."/>
            <person name="Lenzi L."/>
            <person name="Haldenby T S."/>
            <person name="Uol C."/>
        </authorList>
    </citation>
    <scope>NUCLEOTIDE SEQUENCE</scope>
</reference>
<evidence type="ECO:0000256" key="7">
    <source>
        <dbReference type="ARBA" id="ARBA00023242"/>
    </source>
</evidence>
<evidence type="ECO:0000256" key="10">
    <source>
        <dbReference type="SAM" id="SignalP"/>
    </source>
</evidence>
<feature type="transmembrane region" description="Helical" evidence="9">
    <location>
        <begin position="207"/>
        <end position="231"/>
    </location>
</feature>
<sequence>MWLIFWIALFWIRVVRADYALIVHEFKADSDKEFPLNSENYYRFCLRRTELYERLKEFHISLSLKDRDSVDLSSGLGRISSLCVIPELNDQEILESGLNVSTVCHDCNPSNQPDKESGYLFSIFSIFGSESKAQVKRLTSVDVLSFTFSRCAHSCFYVCDLPEGTNNSLILRVKVDSRFRMSSVCGLALGLFLLVTADFLTRSVGFYYVSGMGFFVLGSFLIVLLICARMLPFKRGGAMLQTTFFLLGGTFSVACFVFDYIRSSVLNLIASNVELAFCYVVVVAAIAFVVLYWFSLPDKLISNYPRTRVVMRIFLRIVGSFLVIYSLDFPVGENQLLIHISDFLKSYLPEDSWPNERVLYILQQYSRKIFLVSLILILVIFFDFAGLSFRSNARSSDFRRHSSYNKNRKGDSAFIGSPWASSSPFGYQDHQGQNRSRSYGRFSNVNRGRPDLTAGSDYLSGAYDSRSTHEHIYHNRRTHDYFDNDYLTDDESD</sequence>
<evidence type="ECO:0000313" key="12">
    <source>
        <dbReference type="Proteomes" id="UP001497525"/>
    </source>
</evidence>
<dbReference type="PANTHER" id="PTHR13598:SF1">
    <property type="entry name" value="AT07567P-RELATED"/>
    <property type="match status" value="1"/>
</dbReference>
<dbReference type="AlphaFoldDB" id="A0AAV2TMC9"/>
<dbReference type="PANTHER" id="PTHR13598">
    <property type="entry name" value="AT07567P-RELATED"/>
    <property type="match status" value="1"/>
</dbReference>
<feature type="transmembrane region" description="Helical" evidence="9">
    <location>
        <begin position="179"/>
        <end position="200"/>
    </location>
</feature>
<comment type="caution">
    <text evidence="11">The sequence shown here is derived from an EMBL/GenBank/DDBJ whole genome shotgun (WGS) entry which is preliminary data.</text>
</comment>
<dbReference type="Pfam" id="PF10225">
    <property type="entry name" value="NEMP"/>
    <property type="match status" value="1"/>
</dbReference>
<comment type="similarity">
    <text evidence="2">Belongs to the NEMP family.</text>
</comment>
<dbReference type="InterPro" id="IPR019358">
    <property type="entry name" value="NEMP_fam"/>
</dbReference>
<keyword evidence="3 9" id="KW-0812">Transmembrane</keyword>
<evidence type="ECO:0000313" key="11">
    <source>
        <dbReference type="EMBL" id="CAL5137582.1"/>
    </source>
</evidence>
<accession>A0AAV2TMC9</accession>
<feature type="transmembrane region" description="Helical" evidence="9">
    <location>
        <begin position="369"/>
        <end position="389"/>
    </location>
</feature>
<keyword evidence="6 9" id="KW-0472">Membrane</keyword>
<keyword evidence="5 9" id="KW-1133">Transmembrane helix</keyword>
<dbReference type="Proteomes" id="UP001497525">
    <property type="component" value="Unassembled WGS sequence"/>
</dbReference>